<sequence>MQPDQAANELTEEQVLNFLVNTLDEEIDIELGENADLDSEDIWDVLVGATADEDSVSHLCRISEESPHANTILHHLRTKFELEELERVGKTLIQQDILELLPDRPVEVVADL</sequence>
<accession>M0M7H6</accession>
<evidence type="ECO:0000313" key="2">
    <source>
        <dbReference type="Proteomes" id="UP000011568"/>
    </source>
</evidence>
<comment type="caution">
    <text evidence="1">The sequence shown here is derived from an EMBL/GenBank/DDBJ whole genome shotgun (WGS) entry which is preliminary data.</text>
</comment>
<dbReference type="eggNOG" id="arCOG06380">
    <property type="taxonomic scope" value="Archaea"/>
</dbReference>
<gene>
    <name evidence="1" type="ORF">C448_12906</name>
</gene>
<dbReference type="EMBL" id="AOMC01000151">
    <property type="protein sequence ID" value="EMA40544.1"/>
    <property type="molecule type" value="Genomic_DNA"/>
</dbReference>
<evidence type="ECO:0000313" key="1">
    <source>
        <dbReference type="EMBL" id="EMA40544.1"/>
    </source>
</evidence>
<dbReference type="AlphaFoldDB" id="M0M7H6"/>
<protein>
    <submittedName>
        <fullName evidence="1">Transposase ISH51</fullName>
    </submittedName>
</protein>
<reference evidence="1 2" key="1">
    <citation type="journal article" date="2014" name="PLoS Genet.">
        <title>Phylogenetically driven sequencing of extremely halophilic archaea reveals strategies for static and dynamic osmo-response.</title>
        <authorList>
            <person name="Becker E.A."/>
            <person name="Seitzer P.M."/>
            <person name="Tritt A."/>
            <person name="Larsen D."/>
            <person name="Krusor M."/>
            <person name="Yao A.I."/>
            <person name="Wu D."/>
            <person name="Madern D."/>
            <person name="Eisen J.A."/>
            <person name="Darling A.E."/>
            <person name="Facciotti M.T."/>
        </authorList>
    </citation>
    <scope>NUCLEOTIDE SEQUENCE [LARGE SCALE GENOMIC DNA]</scope>
    <source>
        <strain evidence="1 2">DSM 1307</strain>
    </source>
</reference>
<dbReference type="Proteomes" id="UP000011568">
    <property type="component" value="Unassembled WGS sequence"/>
</dbReference>
<keyword evidence="2" id="KW-1185">Reference proteome</keyword>
<name>M0M7H6_HALMO</name>
<organism evidence="1 2">
    <name type="scientific">Halococcus morrhuae DSM 1307</name>
    <dbReference type="NCBI Taxonomy" id="931277"/>
    <lineage>
        <taxon>Archaea</taxon>
        <taxon>Methanobacteriati</taxon>
        <taxon>Methanobacteriota</taxon>
        <taxon>Stenosarchaea group</taxon>
        <taxon>Halobacteria</taxon>
        <taxon>Halobacteriales</taxon>
        <taxon>Halococcaceae</taxon>
        <taxon>Halococcus</taxon>
    </lineage>
</organism>
<feature type="non-terminal residue" evidence="1">
    <location>
        <position position="112"/>
    </location>
</feature>
<proteinExistence type="predicted"/>
<dbReference type="STRING" id="931277.C448_12906"/>